<dbReference type="Proteomes" id="UP000006502">
    <property type="component" value="Chromosome"/>
</dbReference>
<name>I7C6M4_MYCHA</name>
<dbReference type="KEGG" id="mhl:MHLP_02985"/>
<accession>I7C6M4</accession>
<evidence type="ECO:0000313" key="2">
    <source>
        <dbReference type="Proteomes" id="UP000006502"/>
    </source>
</evidence>
<proteinExistence type="predicted"/>
<gene>
    <name evidence="1" type="ordered locus">MHLP_02985</name>
</gene>
<organism evidence="1 2">
    <name type="scientific">Mycoplasma haematolamae (strain Purdue)</name>
    <dbReference type="NCBI Taxonomy" id="1212765"/>
    <lineage>
        <taxon>Bacteria</taxon>
        <taxon>Bacillati</taxon>
        <taxon>Mycoplasmatota</taxon>
        <taxon>Mollicutes</taxon>
        <taxon>Mycoplasmataceae</taxon>
        <taxon>Mycoplasma</taxon>
    </lineage>
</organism>
<dbReference type="HOGENOM" id="CLU_154532_0_0_14"/>
<evidence type="ECO:0000313" key="1">
    <source>
        <dbReference type="EMBL" id="AFO52177.1"/>
    </source>
</evidence>
<dbReference type="PATRIC" id="fig|1212765.3.peg.676"/>
<sequence length="137" mass="15257">MHPFLKIFVPIASLGSGVSAVTVTSLSTKDNSKTFTFTVGSESHYLYCPAQSDKFPLPNISSDKQKIVCEYDSSKTTSSNLYRFEQKGAGQQEGDKEFECTYKGNDKYDCKGENNKTLKFELLKESEPQSSLKIIVT</sequence>
<protein>
    <submittedName>
        <fullName evidence="1">Uncharacterized protein</fullName>
    </submittedName>
</protein>
<dbReference type="EMBL" id="CP003731">
    <property type="protein sequence ID" value="AFO52177.1"/>
    <property type="molecule type" value="Genomic_DNA"/>
</dbReference>
<keyword evidence="2" id="KW-1185">Reference proteome</keyword>
<reference evidence="1 2" key="1">
    <citation type="journal article" date="2012" name="J. Bacteriol.">
        <title>Genome Sequence of "Candidatus Mycoplasma haemolamae" Strain Purdue, a Red Blood Cell Pathogen of Alpacas (Vicugna pacos) and Llamas (Lama glama).</title>
        <authorList>
            <person name="Guimaraes A.M."/>
            <person name="Toth B."/>
            <person name="Santos A.P."/>
            <person name="do Nascimento N.C."/>
            <person name="Kritchevsky J.E."/>
            <person name="Messick J.B."/>
        </authorList>
    </citation>
    <scope>NUCLEOTIDE SEQUENCE [LARGE SCALE GENOMIC DNA]</scope>
    <source>
        <strain evidence="1 2">Purdue</strain>
    </source>
</reference>
<reference evidence="2" key="2">
    <citation type="submission" date="2012-07" db="EMBL/GenBank/DDBJ databases">
        <title>Complete genome sequence of 'Candidatus Mycoplasma haemolamae'.</title>
        <authorList>
            <person name="Guimaraes A.M.S."/>
            <person name="Toth B."/>
            <person name="Santos A.P."/>
            <person name="Nascimento N.C."/>
            <person name="Sojka J.E."/>
            <person name="Messick J.B."/>
        </authorList>
    </citation>
    <scope>NUCLEOTIDE SEQUENCE [LARGE SCALE GENOMIC DNA]</scope>
    <source>
        <strain evidence="2">Purdue</strain>
    </source>
</reference>
<dbReference type="AlphaFoldDB" id="I7C6M4"/>